<feature type="binding site" evidence="9">
    <location>
        <position position="88"/>
    </location>
    <ligand>
        <name>Mg(2+)</name>
        <dbReference type="ChEBI" id="CHEBI:18420"/>
    </ligand>
</feature>
<feature type="binding site" evidence="9">
    <location>
        <begin position="36"/>
        <end position="40"/>
    </location>
    <ligand>
        <name>4-amino-2-methyl-5-(diphosphooxymethyl)pyrimidine</name>
        <dbReference type="ChEBI" id="CHEBI:57841"/>
    </ligand>
</feature>
<comment type="cofactor">
    <cofactor evidence="9">
        <name>Mg(2+)</name>
        <dbReference type="ChEBI" id="CHEBI:18420"/>
    </cofactor>
    <text evidence="9">Binds 1 Mg(2+) ion per subunit.</text>
</comment>
<dbReference type="NCBIfam" id="TIGR00693">
    <property type="entry name" value="thiE"/>
    <property type="match status" value="1"/>
</dbReference>
<gene>
    <name evidence="9" type="primary">thiE</name>
    <name evidence="13" type="ORF">SAMN05444008_12612</name>
</gene>
<comment type="caution">
    <text evidence="9">Lacks conserved residue(s) required for the propagation of feature annotation.</text>
</comment>
<comment type="function">
    <text evidence="9">Condenses 4-methyl-5-(beta-hydroxyethyl)thiazole monophosphate (THZ-P) and 2-methyl-4-amino-5-hydroxymethyl pyrimidine pyrophosphate (HMP-PP) to form thiamine monophosphate (TMP).</text>
</comment>
<keyword evidence="2 9" id="KW-0808">Transferase</keyword>
<dbReference type="PANTHER" id="PTHR20857">
    <property type="entry name" value="THIAMINE-PHOSPHATE PYROPHOSPHORYLASE"/>
    <property type="match status" value="1"/>
</dbReference>
<dbReference type="CDD" id="cd00564">
    <property type="entry name" value="TMP_TenI"/>
    <property type="match status" value="1"/>
</dbReference>
<dbReference type="GO" id="GO:0005737">
    <property type="term" value="C:cytoplasm"/>
    <property type="evidence" value="ECO:0007669"/>
    <property type="project" value="TreeGrafter"/>
</dbReference>
<comment type="similarity">
    <text evidence="9 10">Belongs to the thiamine-phosphate synthase family.</text>
</comment>
<dbReference type="Gene3D" id="3.20.20.70">
    <property type="entry name" value="Aldolase class I"/>
    <property type="match status" value="1"/>
</dbReference>
<dbReference type="InterPro" id="IPR034291">
    <property type="entry name" value="TMP_synthase"/>
</dbReference>
<evidence type="ECO:0000313" key="14">
    <source>
        <dbReference type="Proteomes" id="UP000184368"/>
    </source>
</evidence>
<evidence type="ECO:0000256" key="10">
    <source>
        <dbReference type="RuleBase" id="RU003826"/>
    </source>
</evidence>
<keyword evidence="14" id="KW-1185">Reference proteome</keyword>
<dbReference type="EMBL" id="FQUO01000026">
    <property type="protein sequence ID" value="SHG32651.1"/>
    <property type="molecule type" value="Genomic_DNA"/>
</dbReference>
<dbReference type="GO" id="GO:0009229">
    <property type="term" value="P:thiamine diphosphate biosynthetic process"/>
    <property type="evidence" value="ECO:0007669"/>
    <property type="project" value="UniProtKB-UniRule"/>
</dbReference>
<evidence type="ECO:0000313" key="13">
    <source>
        <dbReference type="EMBL" id="SHG32651.1"/>
    </source>
</evidence>
<keyword evidence="5 9" id="KW-0784">Thiamine biosynthesis</keyword>
<evidence type="ECO:0000256" key="6">
    <source>
        <dbReference type="ARBA" id="ARBA00047334"/>
    </source>
</evidence>
<dbReference type="GO" id="GO:0000287">
    <property type="term" value="F:magnesium ion binding"/>
    <property type="evidence" value="ECO:0007669"/>
    <property type="project" value="UniProtKB-UniRule"/>
</dbReference>
<dbReference type="InterPro" id="IPR022998">
    <property type="entry name" value="ThiamineP_synth_TenI"/>
</dbReference>
<dbReference type="AlphaFoldDB" id="A0A1M5IWM3"/>
<dbReference type="GO" id="GO:0009228">
    <property type="term" value="P:thiamine biosynthetic process"/>
    <property type="evidence" value="ECO:0007669"/>
    <property type="project" value="UniProtKB-KW"/>
</dbReference>
<dbReference type="EC" id="2.5.1.3" evidence="9"/>
<feature type="binding site" evidence="9">
    <location>
        <position position="107"/>
    </location>
    <ligand>
        <name>4-amino-2-methyl-5-(diphosphooxymethyl)pyrimidine</name>
        <dbReference type="ChEBI" id="CHEBI:57841"/>
    </ligand>
</feature>
<accession>A0A1M5IWM3</accession>
<dbReference type="InterPro" id="IPR013785">
    <property type="entry name" value="Aldolase_TIM"/>
</dbReference>
<evidence type="ECO:0000256" key="4">
    <source>
        <dbReference type="ARBA" id="ARBA00022842"/>
    </source>
</evidence>
<keyword evidence="3 9" id="KW-0479">Metal-binding</keyword>
<protein>
    <recommendedName>
        <fullName evidence="9">Thiamine-phosphate synthase</fullName>
        <shortName evidence="9">TP synthase</shortName>
        <shortName evidence="9">TPS</shortName>
        <ecNumber evidence="9">2.5.1.3</ecNumber>
    </recommendedName>
    <alternativeName>
        <fullName evidence="9">Thiamine-phosphate pyrophosphorylase</fullName>
        <shortName evidence="9">TMP pyrophosphorylase</shortName>
        <shortName evidence="9">TMP-PPase</shortName>
    </alternativeName>
</protein>
<dbReference type="GO" id="GO:0004789">
    <property type="term" value="F:thiamine-phosphate diphosphorylase activity"/>
    <property type="evidence" value="ECO:0007669"/>
    <property type="project" value="UniProtKB-UniRule"/>
</dbReference>
<evidence type="ECO:0000256" key="2">
    <source>
        <dbReference type="ARBA" id="ARBA00022679"/>
    </source>
</evidence>
<feature type="binding site" evidence="9">
    <location>
        <position position="169"/>
    </location>
    <ligand>
        <name>2-[(2R,5Z)-2-carboxy-4-methylthiazol-5(2H)-ylidene]ethyl phosphate</name>
        <dbReference type="ChEBI" id="CHEBI:62899"/>
    </ligand>
</feature>
<sequence length="217" mass="23217">MNNMLPRLQYISQGSTPEIQVRHIREALDAGCTWIQLRMKQATAGDLLTTAQQVRELCITYNAIFIINDHPAIAAAVGADGVHLGLTDMPVSEARAVVGKEKIIGGTANTLADVIQRYEEGCDYAGVGPFRFTTTKEKLSPILGVAGYQQILEAMAEAGISMPLIAIGGITPADVAGLVETGVHGIAVSGLITHNDHKKQIVQQLNNQLYATTFHKG</sequence>
<feature type="binding site" evidence="9">
    <location>
        <position position="68"/>
    </location>
    <ligand>
        <name>4-amino-2-methyl-5-(diphosphooxymethyl)pyrimidine</name>
        <dbReference type="ChEBI" id="CHEBI:57841"/>
    </ligand>
</feature>
<comment type="catalytic activity">
    <reaction evidence="7 9 10">
        <text>2-(2-carboxy-4-methylthiazol-5-yl)ethyl phosphate + 4-amino-2-methyl-5-(diphosphooxymethyl)pyrimidine + 2 H(+) = thiamine phosphate + CO2 + diphosphate</text>
        <dbReference type="Rhea" id="RHEA:47848"/>
        <dbReference type="ChEBI" id="CHEBI:15378"/>
        <dbReference type="ChEBI" id="CHEBI:16526"/>
        <dbReference type="ChEBI" id="CHEBI:33019"/>
        <dbReference type="ChEBI" id="CHEBI:37575"/>
        <dbReference type="ChEBI" id="CHEBI:57841"/>
        <dbReference type="ChEBI" id="CHEBI:62890"/>
        <dbReference type="EC" id="2.5.1.3"/>
    </reaction>
</comment>
<evidence type="ECO:0000256" key="5">
    <source>
        <dbReference type="ARBA" id="ARBA00022977"/>
    </source>
</evidence>
<proteinExistence type="inferred from homology"/>
<dbReference type="HAMAP" id="MF_00097">
    <property type="entry name" value="TMP_synthase"/>
    <property type="match status" value="1"/>
</dbReference>
<feature type="domain" description="Thiamine phosphate synthase/TenI" evidence="12">
    <location>
        <begin position="18"/>
        <end position="189"/>
    </location>
</feature>
<dbReference type="PANTHER" id="PTHR20857:SF15">
    <property type="entry name" value="THIAMINE-PHOSPHATE SYNTHASE"/>
    <property type="match status" value="1"/>
</dbReference>
<evidence type="ECO:0000256" key="3">
    <source>
        <dbReference type="ARBA" id="ARBA00022723"/>
    </source>
</evidence>
<comment type="catalytic activity">
    <reaction evidence="6 9 10">
        <text>4-methyl-5-(2-phosphooxyethyl)-thiazole + 4-amino-2-methyl-5-(diphosphooxymethyl)pyrimidine + H(+) = thiamine phosphate + diphosphate</text>
        <dbReference type="Rhea" id="RHEA:22328"/>
        <dbReference type="ChEBI" id="CHEBI:15378"/>
        <dbReference type="ChEBI" id="CHEBI:33019"/>
        <dbReference type="ChEBI" id="CHEBI:37575"/>
        <dbReference type="ChEBI" id="CHEBI:57841"/>
        <dbReference type="ChEBI" id="CHEBI:58296"/>
        <dbReference type="EC" id="2.5.1.3"/>
    </reaction>
</comment>
<organism evidence="13 14">
    <name type="scientific">Cnuella takakiae</name>
    <dbReference type="NCBI Taxonomy" id="1302690"/>
    <lineage>
        <taxon>Bacteria</taxon>
        <taxon>Pseudomonadati</taxon>
        <taxon>Bacteroidota</taxon>
        <taxon>Chitinophagia</taxon>
        <taxon>Chitinophagales</taxon>
        <taxon>Chitinophagaceae</taxon>
        <taxon>Cnuella</taxon>
    </lineage>
</organism>
<evidence type="ECO:0000259" key="12">
    <source>
        <dbReference type="Pfam" id="PF02581"/>
    </source>
</evidence>
<feature type="binding site" evidence="9">
    <location>
        <position position="136"/>
    </location>
    <ligand>
        <name>4-amino-2-methyl-5-(diphosphooxymethyl)pyrimidine</name>
        <dbReference type="ChEBI" id="CHEBI:57841"/>
    </ligand>
</feature>
<dbReference type="RefSeq" id="WP_245798430.1">
    <property type="nucleotide sequence ID" value="NZ_FQUO01000026.1"/>
</dbReference>
<keyword evidence="4 9" id="KW-0460">Magnesium</keyword>
<dbReference type="NCBIfam" id="NF000736">
    <property type="entry name" value="PRK00043.2-3"/>
    <property type="match status" value="1"/>
</dbReference>
<reference evidence="13 14" key="1">
    <citation type="submission" date="2016-11" db="EMBL/GenBank/DDBJ databases">
        <authorList>
            <person name="Jaros S."/>
            <person name="Januszkiewicz K."/>
            <person name="Wedrychowicz H."/>
        </authorList>
    </citation>
    <scope>NUCLEOTIDE SEQUENCE [LARGE SCALE GENOMIC DNA]</scope>
    <source>
        <strain evidence="13 14">DSM 26897</strain>
    </source>
</reference>
<comment type="pathway">
    <text evidence="1 9 11">Cofactor biosynthesis; thiamine diphosphate biosynthesis; thiamine phosphate from 4-amino-2-methyl-5-diphosphomethylpyrimidine and 4-methyl-5-(2-phosphoethyl)-thiazole: step 1/1.</text>
</comment>
<feature type="binding site" evidence="9">
    <location>
        <begin position="133"/>
        <end position="135"/>
    </location>
    <ligand>
        <name>2-[(2R,5Z)-2-carboxy-4-methylthiazol-5(2H)-ylidene]ethyl phosphate</name>
        <dbReference type="ChEBI" id="CHEBI:62899"/>
    </ligand>
</feature>
<evidence type="ECO:0000256" key="1">
    <source>
        <dbReference type="ARBA" id="ARBA00005165"/>
    </source>
</evidence>
<dbReference type="Pfam" id="PF02581">
    <property type="entry name" value="TMP-TENI"/>
    <property type="match status" value="1"/>
</dbReference>
<name>A0A1M5IWM3_9BACT</name>
<evidence type="ECO:0000256" key="9">
    <source>
        <dbReference type="HAMAP-Rule" id="MF_00097"/>
    </source>
</evidence>
<feature type="binding site" evidence="9">
    <location>
        <position position="69"/>
    </location>
    <ligand>
        <name>Mg(2+)</name>
        <dbReference type="ChEBI" id="CHEBI:18420"/>
    </ligand>
</feature>
<dbReference type="SUPFAM" id="SSF51391">
    <property type="entry name" value="Thiamin phosphate synthase"/>
    <property type="match status" value="1"/>
</dbReference>
<dbReference type="Proteomes" id="UP000184368">
    <property type="component" value="Unassembled WGS sequence"/>
</dbReference>
<dbReference type="InterPro" id="IPR036206">
    <property type="entry name" value="ThiamineP_synth_sf"/>
</dbReference>
<comment type="catalytic activity">
    <reaction evidence="8 9 10">
        <text>2-[(2R,5Z)-2-carboxy-4-methylthiazol-5(2H)-ylidene]ethyl phosphate + 4-amino-2-methyl-5-(diphosphooxymethyl)pyrimidine + 2 H(+) = thiamine phosphate + CO2 + diphosphate</text>
        <dbReference type="Rhea" id="RHEA:47844"/>
        <dbReference type="ChEBI" id="CHEBI:15378"/>
        <dbReference type="ChEBI" id="CHEBI:16526"/>
        <dbReference type="ChEBI" id="CHEBI:33019"/>
        <dbReference type="ChEBI" id="CHEBI:37575"/>
        <dbReference type="ChEBI" id="CHEBI:57841"/>
        <dbReference type="ChEBI" id="CHEBI:62899"/>
        <dbReference type="EC" id="2.5.1.3"/>
    </reaction>
</comment>
<dbReference type="STRING" id="1302690.BUE76_05600"/>
<evidence type="ECO:0000256" key="8">
    <source>
        <dbReference type="ARBA" id="ARBA00047883"/>
    </source>
</evidence>
<evidence type="ECO:0000256" key="11">
    <source>
        <dbReference type="RuleBase" id="RU004253"/>
    </source>
</evidence>
<dbReference type="UniPathway" id="UPA00060">
    <property type="reaction ID" value="UER00141"/>
</dbReference>
<evidence type="ECO:0000256" key="7">
    <source>
        <dbReference type="ARBA" id="ARBA00047851"/>
    </source>
</evidence>